<feature type="binding site" evidence="3">
    <location>
        <position position="262"/>
    </location>
    <ligand>
        <name>Mg(2+)</name>
        <dbReference type="ChEBI" id="CHEBI:18420"/>
        <label>1</label>
    </ligand>
</feature>
<dbReference type="InterPro" id="IPR036705">
    <property type="entry name" value="Ribosyl_crysJ1_sf"/>
</dbReference>
<dbReference type="EMBL" id="VIRS01000007">
    <property type="protein sequence ID" value="TQS44874.1"/>
    <property type="molecule type" value="Genomic_DNA"/>
</dbReference>
<dbReference type="InterPro" id="IPR050792">
    <property type="entry name" value="ADP-ribosylglycohydrolase"/>
</dbReference>
<evidence type="ECO:0000313" key="5">
    <source>
        <dbReference type="Proteomes" id="UP000317982"/>
    </source>
</evidence>
<feature type="binding site" evidence="3">
    <location>
        <position position="42"/>
    </location>
    <ligand>
        <name>Mg(2+)</name>
        <dbReference type="ChEBI" id="CHEBI:18420"/>
        <label>1</label>
    </ligand>
</feature>
<dbReference type="OrthoDB" id="2822542at2"/>
<dbReference type="GO" id="GO:0016787">
    <property type="term" value="F:hydrolase activity"/>
    <property type="evidence" value="ECO:0007669"/>
    <property type="project" value="UniProtKB-KW"/>
</dbReference>
<dbReference type="PANTHER" id="PTHR16222:SF24">
    <property type="entry name" value="ADP-RIBOSYLHYDROLASE ARH3"/>
    <property type="match status" value="1"/>
</dbReference>
<feature type="binding site" evidence="3">
    <location>
        <position position="261"/>
    </location>
    <ligand>
        <name>Mg(2+)</name>
        <dbReference type="ChEBI" id="CHEBI:18420"/>
        <label>1</label>
    </ligand>
</feature>
<evidence type="ECO:0000313" key="4">
    <source>
        <dbReference type="EMBL" id="TQS44874.1"/>
    </source>
</evidence>
<keyword evidence="2 4" id="KW-0378">Hydrolase</keyword>
<accession>A0A545AU76</accession>
<keyword evidence="3" id="KW-0479">Metal-binding</keyword>
<comment type="similarity">
    <text evidence="1">Belongs to the ADP-ribosylglycohydrolase family.</text>
</comment>
<reference evidence="4 5" key="1">
    <citation type="submission" date="2019-07" db="EMBL/GenBank/DDBJ databases">
        <title>Cryptosporangium phraense sp. nov., isolated from plant litter.</title>
        <authorList>
            <person name="Suriyachadkun C."/>
        </authorList>
    </citation>
    <scope>NUCLEOTIDE SEQUENCE [LARGE SCALE GENOMIC DNA]</scope>
    <source>
        <strain evidence="4 5">A-T 5661</strain>
    </source>
</reference>
<comment type="caution">
    <text evidence="4">The sequence shown here is derived from an EMBL/GenBank/DDBJ whole genome shotgun (WGS) entry which is preliminary data.</text>
</comment>
<protein>
    <submittedName>
        <fullName evidence="4">ADP-ribosylglycohydrolase family protein</fullName>
    </submittedName>
</protein>
<gene>
    <name evidence="4" type="ORF">FL583_12215</name>
</gene>
<dbReference type="SUPFAM" id="SSF101478">
    <property type="entry name" value="ADP-ribosylglycohydrolase"/>
    <property type="match status" value="1"/>
</dbReference>
<feature type="binding site" evidence="3">
    <location>
        <position position="43"/>
    </location>
    <ligand>
        <name>Mg(2+)</name>
        <dbReference type="ChEBI" id="CHEBI:18420"/>
        <label>1</label>
    </ligand>
</feature>
<name>A0A545AU76_9ACTN</name>
<dbReference type="Pfam" id="PF03747">
    <property type="entry name" value="ADP_ribosyl_GH"/>
    <property type="match status" value="1"/>
</dbReference>
<evidence type="ECO:0000256" key="2">
    <source>
        <dbReference type="ARBA" id="ARBA00022801"/>
    </source>
</evidence>
<comment type="cofactor">
    <cofactor evidence="3">
        <name>Mg(2+)</name>
        <dbReference type="ChEBI" id="CHEBI:18420"/>
    </cofactor>
    <text evidence="3">Binds 2 magnesium ions per subunit.</text>
</comment>
<dbReference type="Proteomes" id="UP000317982">
    <property type="component" value="Unassembled WGS sequence"/>
</dbReference>
<dbReference type="GO" id="GO:0046872">
    <property type="term" value="F:metal ion binding"/>
    <property type="evidence" value="ECO:0007669"/>
    <property type="project" value="UniProtKB-KW"/>
</dbReference>
<sequence>MPTQNRPRAWILARYGKALDDLHPGPDENEISRGLPAGRVTDDTDQAVIVGSLFAAGDGSVDPPALASALLDWEDRMRSAGSLDLLGPSTRRALAAISAGVPAEEAGRTGDTNGAAMRIAPIGVGVPVEPLDRLVDAVEDASRATHHTGIAIAGAAAVAAAVSAGVAGWGMAESLDAAVAAARLGAERGHYVAGADVAARITWARDLVDSAGEPLDAVAGLVGTGLATQESVPAALAVAALFPDSVWDATRHAAALGGDTDTIAAMAGAVVGAHTGLGAVPPRILGRLHAANPGLALTTLADRLLALRDRRAART</sequence>
<keyword evidence="5" id="KW-1185">Reference proteome</keyword>
<feature type="binding site" evidence="3">
    <location>
        <position position="259"/>
    </location>
    <ligand>
        <name>Mg(2+)</name>
        <dbReference type="ChEBI" id="CHEBI:18420"/>
        <label>1</label>
    </ligand>
</feature>
<dbReference type="PANTHER" id="PTHR16222">
    <property type="entry name" value="ADP-RIBOSYLGLYCOHYDROLASE"/>
    <property type="match status" value="1"/>
</dbReference>
<proteinExistence type="inferred from homology"/>
<dbReference type="AlphaFoldDB" id="A0A545AU76"/>
<evidence type="ECO:0000256" key="1">
    <source>
        <dbReference type="ARBA" id="ARBA00010702"/>
    </source>
</evidence>
<dbReference type="Gene3D" id="1.10.4080.10">
    <property type="entry name" value="ADP-ribosylation/Crystallin J1"/>
    <property type="match status" value="1"/>
</dbReference>
<feature type="binding site" evidence="3">
    <location>
        <position position="41"/>
    </location>
    <ligand>
        <name>Mg(2+)</name>
        <dbReference type="ChEBI" id="CHEBI:18420"/>
        <label>1</label>
    </ligand>
</feature>
<keyword evidence="3" id="KW-0460">Magnesium</keyword>
<dbReference type="InParanoid" id="A0A545AU76"/>
<organism evidence="4 5">
    <name type="scientific">Cryptosporangium phraense</name>
    <dbReference type="NCBI Taxonomy" id="2593070"/>
    <lineage>
        <taxon>Bacteria</taxon>
        <taxon>Bacillati</taxon>
        <taxon>Actinomycetota</taxon>
        <taxon>Actinomycetes</taxon>
        <taxon>Cryptosporangiales</taxon>
        <taxon>Cryptosporangiaceae</taxon>
        <taxon>Cryptosporangium</taxon>
    </lineage>
</organism>
<evidence type="ECO:0000256" key="3">
    <source>
        <dbReference type="PIRSR" id="PIRSR605502-1"/>
    </source>
</evidence>
<dbReference type="InterPro" id="IPR005502">
    <property type="entry name" value="Ribosyl_crysJ1"/>
</dbReference>